<accession>A0A495A4S9</accession>
<comment type="caution">
    <text evidence="2">The sequence shown here is derived from an EMBL/GenBank/DDBJ whole genome shotgun (WGS) entry which is preliminary data.</text>
</comment>
<organism evidence="2 3">
    <name type="scientific">Kocuria tytonis</name>
    <dbReference type="NCBI Taxonomy" id="2054280"/>
    <lineage>
        <taxon>Bacteria</taxon>
        <taxon>Bacillati</taxon>
        <taxon>Actinomycetota</taxon>
        <taxon>Actinomycetes</taxon>
        <taxon>Micrococcales</taxon>
        <taxon>Micrococcaceae</taxon>
        <taxon>Kocuria</taxon>
    </lineage>
</organism>
<dbReference type="RefSeq" id="WP_121031525.1">
    <property type="nucleotide sequence ID" value="NZ_PNJG02000003.1"/>
</dbReference>
<feature type="transmembrane region" description="Helical" evidence="1">
    <location>
        <begin position="150"/>
        <end position="174"/>
    </location>
</feature>
<feature type="transmembrane region" description="Helical" evidence="1">
    <location>
        <begin position="107"/>
        <end position="130"/>
    </location>
</feature>
<evidence type="ECO:0000313" key="2">
    <source>
        <dbReference type="EMBL" id="RKQ34073.1"/>
    </source>
</evidence>
<evidence type="ECO:0000256" key="1">
    <source>
        <dbReference type="SAM" id="Phobius"/>
    </source>
</evidence>
<dbReference type="AlphaFoldDB" id="A0A495A4S9"/>
<keyword evidence="3" id="KW-1185">Reference proteome</keyword>
<dbReference type="EMBL" id="PNJG02000003">
    <property type="protein sequence ID" value="RKQ34073.1"/>
    <property type="molecule type" value="Genomic_DNA"/>
</dbReference>
<feature type="transmembrane region" description="Helical" evidence="1">
    <location>
        <begin position="186"/>
        <end position="206"/>
    </location>
</feature>
<protein>
    <submittedName>
        <fullName evidence="2">Uncharacterized protein</fullName>
    </submittedName>
</protein>
<name>A0A495A4S9_9MICC</name>
<sequence>MRRIGLPEIWDAREADRGFMASLATFSFVALGLELVVDGTVLTYTGAAPGLYPLGWQCLEWIGLGAAWLVTARALVSWSRRRGVDPLPSEFSSAGRDGALDHRAWRAVLLCFLSAVVLAIVLPALIGGPWGFVPVGRYLQLYDAYGAAGWLAMLAWAVYLVGRCAVIAGFLAYAHRAVRGVATFRGAHRIPWGGLVTGAVMGAVAFLSRGQAVALTTVMVCLLLGLIHVRCGESLRITAVFTVLVLAVV</sequence>
<dbReference type="Proteomes" id="UP000249516">
    <property type="component" value="Unassembled WGS sequence"/>
</dbReference>
<feature type="transmembrane region" description="Helical" evidence="1">
    <location>
        <begin position="212"/>
        <end position="229"/>
    </location>
</feature>
<keyword evidence="1" id="KW-1133">Transmembrane helix</keyword>
<feature type="transmembrane region" description="Helical" evidence="1">
    <location>
        <begin position="21"/>
        <end position="42"/>
    </location>
</feature>
<gene>
    <name evidence="2" type="ORF">C1C97_009500</name>
</gene>
<feature type="transmembrane region" description="Helical" evidence="1">
    <location>
        <begin position="54"/>
        <end position="76"/>
    </location>
</feature>
<evidence type="ECO:0000313" key="3">
    <source>
        <dbReference type="Proteomes" id="UP000249516"/>
    </source>
</evidence>
<proteinExistence type="predicted"/>
<dbReference type="OrthoDB" id="4879578at2"/>
<keyword evidence="1" id="KW-0472">Membrane</keyword>
<keyword evidence="1" id="KW-0812">Transmembrane</keyword>
<reference evidence="2 3" key="1">
    <citation type="submission" date="2018-10" db="EMBL/GenBank/DDBJ databases">
        <title>Kocuria tytouropygialis sp. nov., isolated from the uropygial gland of an American barn owl (Tyto furcata).</title>
        <authorList>
            <person name="Braun M.S."/>
            <person name="Wang E."/>
            <person name="Zimmermann S."/>
            <person name="Wagner H."/>
            <person name="Wink M."/>
        </authorList>
    </citation>
    <scope>NUCLEOTIDE SEQUENCE [LARGE SCALE GENOMIC DNA]</scope>
    <source>
        <strain evidence="2 3">442</strain>
    </source>
</reference>